<accession>A0ABQ8UR83</accession>
<keyword evidence="4" id="KW-1185">Reference proteome</keyword>
<feature type="domain" description="Thioesterase" evidence="2">
    <location>
        <begin position="19"/>
        <end position="231"/>
    </location>
</feature>
<proteinExistence type="inferred from homology"/>
<evidence type="ECO:0000313" key="3">
    <source>
        <dbReference type="EMBL" id="KAJ4459874.1"/>
    </source>
</evidence>
<dbReference type="Proteomes" id="UP001141327">
    <property type="component" value="Unassembled WGS sequence"/>
</dbReference>
<dbReference type="PANTHER" id="PTHR11487">
    <property type="entry name" value="THIOESTERASE"/>
    <property type="match status" value="1"/>
</dbReference>
<dbReference type="InterPro" id="IPR012223">
    <property type="entry name" value="TEII"/>
</dbReference>
<name>A0ABQ8UR83_9EUKA</name>
<evidence type="ECO:0000256" key="1">
    <source>
        <dbReference type="ARBA" id="ARBA00007169"/>
    </source>
</evidence>
<sequence length="253" mass="28304">MSDPKSWLLRAPTKDARLRVFCFPYTGGGGAMFCRLPVPPGVDLIPLQYPGRQSRLREQPIDNLSELTRQIIAVILPILQQAPMVPFCFFGYSMGGVVAIRVAQRLQNQHCLSPRAMLFAATVAPHKVEVESPPIYTLPEAKFIARVTQIFSMSPMEVEVMSTQQAALRADLQLIEDAAPFPEPCVAPLQCPFVHFYGTADTVYPRQFYEALRSYTSGAVRTHILDGLGHFFDTAPQWRLLWEQELAAILARA</sequence>
<evidence type="ECO:0000313" key="4">
    <source>
        <dbReference type="Proteomes" id="UP001141327"/>
    </source>
</evidence>
<dbReference type="InterPro" id="IPR029058">
    <property type="entry name" value="AB_hydrolase_fold"/>
</dbReference>
<gene>
    <name evidence="3" type="ORF">PAPYR_3926</name>
</gene>
<comment type="similarity">
    <text evidence="1">Belongs to the thioesterase family.</text>
</comment>
<dbReference type="SUPFAM" id="SSF53474">
    <property type="entry name" value="alpha/beta-Hydrolases"/>
    <property type="match status" value="1"/>
</dbReference>
<comment type="caution">
    <text evidence="3">The sequence shown here is derived from an EMBL/GenBank/DDBJ whole genome shotgun (WGS) entry which is preliminary data.</text>
</comment>
<dbReference type="PANTHER" id="PTHR11487:SF0">
    <property type="entry name" value="S-ACYL FATTY ACID SYNTHASE THIOESTERASE, MEDIUM CHAIN"/>
    <property type="match status" value="1"/>
</dbReference>
<dbReference type="Gene3D" id="3.40.50.1820">
    <property type="entry name" value="alpha/beta hydrolase"/>
    <property type="match status" value="1"/>
</dbReference>
<reference evidence="3" key="1">
    <citation type="journal article" date="2022" name="bioRxiv">
        <title>Genomics of Preaxostyla Flagellates Illuminates Evolutionary Transitions and the Path Towards Mitochondrial Loss.</title>
        <authorList>
            <person name="Novak L.V.F."/>
            <person name="Treitli S.C."/>
            <person name="Pyrih J."/>
            <person name="Halakuc P."/>
            <person name="Pipaliya S.V."/>
            <person name="Vacek V."/>
            <person name="Brzon O."/>
            <person name="Soukal P."/>
            <person name="Eme L."/>
            <person name="Dacks J.B."/>
            <person name="Karnkowska A."/>
            <person name="Elias M."/>
            <person name="Hampl V."/>
        </authorList>
    </citation>
    <scope>NUCLEOTIDE SEQUENCE</scope>
    <source>
        <strain evidence="3">RCP-MX</strain>
    </source>
</reference>
<dbReference type="EMBL" id="JAPMOS010000016">
    <property type="protein sequence ID" value="KAJ4459874.1"/>
    <property type="molecule type" value="Genomic_DNA"/>
</dbReference>
<dbReference type="InterPro" id="IPR001031">
    <property type="entry name" value="Thioesterase"/>
</dbReference>
<organism evidence="3 4">
    <name type="scientific">Paratrimastix pyriformis</name>
    <dbReference type="NCBI Taxonomy" id="342808"/>
    <lineage>
        <taxon>Eukaryota</taxon>
        <taxon>Metamonada</taxon>
        <taxon>Preaxostyla</taxon>
        <taxon>Paratrimastigidae</taxon>
        <taxon>Paratrimastix</taxon>
    </lineage>
</organism>
<evidence type="ECO:0000259" key="2">
    <source>
        <dbReference type="Pfam" id="PF00975"/>
    </source>
</evidence>
<dbReference type="Pfam" id="PF00975">
    <property type="entry name" value="Thioesterase"/>
    <property type="match status" value="1"/>
</dbReference>
<protein>
    <submittedName>
        <fullName evidence="3">Gramicidin dehydrogenase</fullName>
    </submittedName>
</protein>